<name>A0ABQ4YMF7_9ASTR</name>
<gene>
    <name evidence="2" type="ORF">Tco_0728603</name>
</gene>
<feature type="compositionally biased region" description="Polar residues" evidence="1">
    <location>
        <begin position="617"/>
        <end position="662"/>
    </location>
</feature>
<reference evidence="2" key="2">
    <citation type="submission" date="2022-01" db="EMBL/GenBank/DDBJ databases">
        <authorList>
            <person name="Yamashiro T."/>
            <person name="Shiraishi A."/>
            <person name="Satake H."/>
            <person name="Nakayama K."/>
        </authorList>
    </citation>
    <scope>NUCLEOTIDE SEQUENCE</scope>
</reference>
<comment type="caution">
    <text evidence="2">The sequence shown here is derived from an EMBL/GenBank/DDBJ whole genome shotgun (WGS) entry which is preliminary data.</text>
</comment>
<evidence type="ECO:0000313" key="3">
    <source>
        <dbReference type="Proteomes" id="UP001151760"/>
    </source>
</evidence>
<evidence type="ECO:0000256" key="1">
    <source>
        <dbReference type="SAM" id="MobiDB-lite"/>
    </source>
</evidence>
<dbReference type="EMBL" id="BQNB010010545">
    <property type="protein sequence ID" value="GJS78722.1"/>
    <property type="molecule type" value="Genomic_DNA"/>
</dbReference>
<keyword evidence="3" id="KW-1185">Reference proteome</keyword>
<sequence length="1341" mass="147561">MAHWAVANNRDVSVFSKVCLSQQTVDLLVLLTLDLEAGRHHLMPGNEVGDKIHNFYSQEKLFQGEHLHPVGANWASDNSLWVNSQRQIGLLGSNAKPYIDERPETSLRVPYGFKLMQTTAKPELIKKQSHSQNQNMNVYMYGHQGLQTRPDETNYLGLHAESDHDNMNLGDYLVHESQEGGVSKQILNCHRSNDFTALSSSNPFGGEHQINGQHSGLQAPLQHKQSGFSGVQNMQHQLMLRKMQELQRRKNTQQGDTRQHSLSNQATSFATHVSGGTSHGFINGTPLFESSWPEQGQTQRLVGFIHQQAEQSLYGVSASKTEGVLSPYPYAAMDKAPAQQLPTHGNQYAGIQEKVSMHEGTSVSRQGILGNSLFDHMSGQDPNDWINTEQIQQLNSKHQTECERELQGPQDFIGLSEMTHDKLVTEADTFHGSASLDPEEEKILFGSDVNIWDAFGSDINMDGGASNLLDDNEFASGLPSLQSGSWSALMQSAVAEPSSCGAALQEELTGVNFLNLNKQTPLPDVNFSNTSAMGFGVDGAEMKDKHQRYTGFLHDEIKHGDGRRVNSLSTSLVDSGPIRTSLGSPQIDGERFSVNSAVATPNLNNMQGGSHLGQFQFPPNSHQLNQCKHVQSPVNSRGSGNSGRPQSHLNKGSQASELSFNSSDKEDIKMHEIQSRSKRENSNDSYQSTSSRQVATTRLRENASSDAGRNTLGQRKFQHHPMGIQNVDEMLYGKLQGSTTQSTSLQHLQGSRGQNQWSLGHTGISGQALESSAEFGKWHVSDREGISKGSYDMRSNMVGGLVPNMFASSNGPVGLSTSKKAFQPSSQDMLEPLHKVDQSRNRGSERILNSSGHSLSSEMPGRRYSDESLRAFQRSQSSDSQGFGLNPGLPSHQRSPLPDNASNSLNQAHLLTNIRDKGQENLRGGFKNNTSMLQNYQMIIERSQLNSVESTKSFLPQNVWSTKVDQGQMVDESLGKEPVIEASPVNPIASQINLEAFSRSLMNQTSPMKNLDNDLCTRATKRLKTSDILDVSTCSMEASPLHIQYNVPSNSMISVKAEQSYISPQMAQSWVDRYRAFNHSQSMPEKVAALKSTDQAFSVERPSGGLGTHGQASSAYASQVGAIWNTPAPPSLALEQSSLLPKDAGIHNLVRSRPKKPKKRPKKPRHTSAARHPWLVEVSGSFKNFQGICTGAMEWSRAANQLMENASRLALGDACNLVSSAQSNSSIHLSDANCLSDKKEQPETTDDHRLSKVIEDFKSKAGKLEDDFFRLDKRASILDLSVDFQDLEIFSVLNRFAIFHGRGQADGTQPTADASRPSPKRYVTAVPMSENLPDMVHCLWL</sequence>
<feature type="region of interest" description="Disordered" evidence="1">
    <location>
        <begin position="836"/>
        <end position="904"/>
    </location>
</feature>
<feature type="compositionally biased region" description="Basic residues" evidence="1">
    <location>
        <begin position="1150"/>
        <end position="1169"/>
    </location>
</feature>
<feature type="compositionally biased region" description="Basic and acidic residues" evidence="1">
    <location>
        <begin position="663"/>
        <end position="682"/>
    </location>
</feature>
<proteinExistence type="predicted"/>
<dbReference type="PANTHER" id="PTHR31267">
    <property type="entry name" value="DENTIN SIALOPHOSPHOPROTEIN-LIKE PROTEIN"/>
    <property type="match status" value="1"/>
</dbReference>
<feature type="region of interest" description="Disordered" evidence="1">
    <location>
        <begin position="603"/>
        <end position="711"/>
    </location>
</feature>
<feature type="compositionally biased region" description="Basic and acidic residues" evidence="1">
    <location>
        <begin position="860"/>
        <end position="869"/>
    </location>
</feature>
<feature type="region of interest" description="Disordered" evidence="1">
    <location>
        <begin position="1144"/>
        <end position="1172"/>
    </location>
</feature>
<feature type="region of interest" description="Disordered" evidence="1">
    <location>
        <begin position="568"/>
        <end position="588"/>
    </location>
</feature>
<dbReference type="Proteomes" id="UP001151760">
    <property type="component" value="Unassembled WGS sequence"/>
</dbReference>
<reference evidence="2" key="1">
    <citation type="journal article" date="2022" name="Int. J. Mol. Sci.">
        <title>Draft Genome of Tanacetum Coccineum: Genomic Comparison of Closely Related Tanacetum-Family Plants.</title>
        <authorList>
            <person name="Yamashiro T."/>
            <person name="Shiraishi A."/>
            <person name="Nakayama K."/>
            <person name="Satake H."/>
        </authorList>
    </citation>
    <scope>NUCLEOTIDE SEQUENCE</scope>
</reference>
<feature type="compositionally biased region" description="Polar residues" evidence="1">
    <location>
        <begin position="683"/>
        <end position="697"/>
    </location>
</feature>
<accession>A0ABQ4YMF7</accession>
<dbReference type="PANTHER" id="PTHR31267:SF2">
    <property type="entry name" value="EXPRESSED PROTEIN"/>
    <property type="match status" value="1"/>
</dbReference>
<feature type="compositionally biased region" description="Polar residues" evidence="1">
    <location>
        <begin position="873"/>
        <end position="883"/>
    </location>
</feature>
<evidence type="ECO:0000313" key="2">
    <source>
        <dbReference type="EMBL" id="GJS78722.1"/>
    </source>
</evidence>
<feature type="compositionally biased region" description="Polar residues" evidence="1">
    <location>
        <begin position="847"/>
        <end position="857"/>
    </location>
</feature>
<organism evidence="2 3">
    <name type="scientific">Tanacetum coccineum</name>
    <dbReference type="NCBI Taxonomy" id="301880"/>
    <lineage>
        <taxon>Eukaryota</taxon>
        <taxon>Viridiplantae</taxon>
        <taxon>Streptophyta</taxon>
        <taxon>Embryophyta</taxon>
        <taxon>Tracheophyta</taxon>
        <taxon>Spermatophyta</taxon>
        <taxon>Magnoliopsida</taxon>
        <taxon>eudicotyledons</taxon>
        <taxon>Gunneridae</taxon>
        <taxon>Pentapetalae</taxon>
        <taxon>asterids</taxon>
        <taxon>campanulids</taxon>
        <taxon>Asterales</taxon>
        <taxon>Asteraceae</taxon>
        <taxon>Asteroideae</taxon>
        <taxon>Anthemideae</taxon>
        <taxon>Anthemidinae</taxon>
        <taxon>Tanacetum</taxon>
    </lineage>
</organism>
<feature type="compositionally biased region" description="Basic and acidic residues" evidence="1">
    <location>
        <begin position="836"/>
        <end position="845"/>
    </location>
</feature>
<protein>
    <submittedName>
        <fullName evidence="2">Uncharacterized protein</fullName>
    </submittedName>
</protein>